<dbReference type="PIRSF" id="PIRSF035170">
    <property type="entry name" value="HD_phosphohydro"/>
    <property type="match status" value="1"/>
</dbReference>
<dbReference type="Proteomes" id="UP000799779">
    <property type="component" value="Unassembled WGS sequence"/>
</dbReference>
<proteinExistence type="predicted"/>
<dbReference type="SUPFAM" id="SSF109604">
    <property type="entry name" value="HD-domain/PDEase-like"/>
    <property type="match status" value="1"/>
</dbReference>
<dbReference type="InterPro" id="IPR009218">
    <property type="entry name" value="HD_phosphohydro"/>
</dbReference>
<dbReference type="EMBL" id="ML977558">
    <property type="protein sequence ID" value="KAF2006798.1"/>
    <property type="molecule type" value="Genomic_DNA"/>
</dbReference>
<gene>
    <name evidence="1" type="ORF">P154DRAFT_614930</name>
</gene>
<evidence type="ECO:0000313" key="2">
    <source>
        <dbReference type="Proteomes" id="UP000799779"/>
    </source>
</evidence>
<keyword evidence="2" id="KW-1185">Reference proteome</keyword>
<protein>
    <recommendedName>
        <fullName evidence="3">Metal-dependent phosphohydrolase</fullName>
    </recommendedName>
</protein>
<reference evidence="1" key="1">
    <citation type="journal article" date="2020" name="Stud. Mycol.">
        <title>101 Dothideomycetes genomes: a test case for predicting lifestyles and emergence of pathogens.</title>
        <authorList>
            <person name="Haridas S."/>
            <person name="Albert R."/>
            <person name="Binder M."/>
            <person name="Bloem J."/>
            <person name="Labutti K."/>
            <person name="Salamov A."/>
            <person name="Andreopoulos B."/>
            <person name="Baker S."/>
            <person name="Barry K."/>
            <person name="Bills G."/>
            <person name="Bluhm B."/>
            <person name="Cannon C."/>
            <person name="Castanera R."/>
            <person name="Culley D."/>
            <person name="Daum C."/>
            <person name="Ezra D."/>
            <person name="Gonzalez J."/>
            <person name="Henrissat B."/>
            <person name="Kuo A."/>
            <person name="Liang C."/>
            <person name="Lipzen A."/>
            <person name="Lutzoni F."/>
            <person name="Magnuson J."/>
            <person name="Mondo S."/>
            <person name="Nolan M."/>
            <person name="Ohm R."/>
            <person name="Pangilinan J."/>
            <person name="Park H.-J."/>
            <person name="Ramirez L."/>
            <person name="Alfaro M."/>
            <person name="Sun H."/>
            <person name="Tritt A."/>
            <person name="Yoshinaga Y."/>
            <person name="Zwiers L.-H."/>
            <person name="Turgeon B."/>
            <person name="Goodwin S."/>
            <person name="Spatafora J."/>
            <person name="Crous P."/>
            <person name="Grigoriev I."/>
        </authorList>
    </citation>
    <scope>NUCLEOTIDE SEQUENCE</scope>
    <source>
        <strain evidence="1">CBS 123094</strain>
    </source>
</reference>
<name>A0A6A5X022_9PLEO</name>
<evidence type="ECO:0000313" key="1">
    <source>
        <dbReference type="EMBL" id="KAF2006798.1"/>
    </source>
</evidence>
<accession>A0A6A5X022</accession>
<dbReference type="OrthoDB" id="330671at2759"/>
<organism evidence="1 2">
    <name type="scientific">Amniculicola lignicola CBS 123094</name>
    <dbReference type="NCBI Taxonomy" id="1392246"/>
    <lineage>
        <taxon>Eukaryota</taxon>
        <taxon>Fungi</taxon>
        <taxon>Dikarya</taxon>
        <taxon>Ascomycota</taxon>
        <taxon>Pezizomycotina</taxon>
        <taxon>Dothideomycetes</taxon>
        <taxon>Pleosporomycetidae</taxon>
        <taxon>Pleosporales</taxon>
        <taxon>Amniculicolaceae</taxon>
        <taxon>Amniculicola</taxon>
    </lineage>
</organism>
<dbReference type="PANTHER" id="PTHR21174:SF0">
    <property type="entry name" value="HD PHOSPHOHYDROLASE FAMILY PROTEIN-RELATED"/>
    <property type="match status" value="1"/>
</dbReference>
<sequence length="231" mass="26456">MDISPHIKFLTMCTAIEIDLDLTTRAIAALESAYRQPPRRYHTLSHIYHMLEDLDKAENLVEEARYNLYFAIWFHDAVYDPTKSGGYNEKQSIIMWEEFVREAAPLLDQYLPSVSCLIRATIQHAIPADISIPANLPVSSIALFLDFDLAILASSSDVYEEYAKGIRQEHLHVPGDTYRKERVKVLTGFLARDKLFLSTDKEAPDKRARLNICGEIEALNDARSEFLMEFD</sequence>
<dbReference type="PANTHER" id="PTHR21174">
    <property type="match status" value="1"/>
</dbReference>
<dbReference type="AlphaFoldDB" id="A0A6A5X022"/>
<evidence type="ECO:0008006" key="3">
    <source>
        <dbReference type="Google" id="ProtNLM"/>
    </source>
</evidence>